<feature type="region of interest" description="Disordered" evidence="1">
    <location>
        <begin position="123"/>
        <end position="149"/>
    </location>
</feature>
<dbReference type="Proteomes" id="UP000054516">
    <property type="component" value="Unassembled WGS sequence"/>
</dbReference>
<proteinExistence type="predicted"/>
<organism evidence="2">
    <name type="scientific">Rosellinia necatrix</name>
    <name type="common">White root-rot fungus</name>
    <dbReference type="NCBI Taxonomy" id="77044"/>
    <lineage>
        <taxon>Eukaryota</taxon>
        <taxon>Fungi</taxon>
        <taxon>Dikarya</taxon>
        <taxon>Ascomycota</taxon>
        <taxon>Pezizomycotina</taxon>
        <taxon>Sordariomycetes</taxon>
        <taxon>Xylariomycetidae</taxon>
        <taxon>Xylariales</taxon>
        <taxon>Xylariaceae</taxon>
        <taxon>Rosellinia</taxon>
    </lineage>
</organism>
<evidence type="ECO:0000256" key="1">
    <source>
        <dbReference type="SAM" id="MobiDB-lite"/>
    </source>
</evidence>
<evidence type="ECO:0000313" key="2">
    <source>
        <dbReference type="EMBL" id="GAP83577.2"/>
    </source>
</evidence>
<sequence>MNHQRRSSDPSHEVWFCYECTDGPLNVDVLEHCPNCGQLVSEFCNREWLRPAEDPSRYISPRSREPPPKEALPMTTIGYMPPISSLNGASTLSNDPSGVISNIELTTSPSIPRLLYQDPTTTNTIPNISSDTQSERLAQPGNEITSEPWSSGGCEDGFLQPPIQPFHDSLPLARAISHDDTRSILPQCSLQYSGNHSQVATQLNHERDVNYYSQQTSREIDYSFEGLQRIHSGQLGFMATIGSAYAALNAAYYSTGESSERVLLGCPNVPIDAFGQYAPSRQIQGYLSGPTFSAQAFGHANTTPSYAQLPSLEYDSTEPRVSSNDSHIIVNSAQEVKVTKPSPKEYKCCGAGESQRLACPFYKHGLQVHHKCRDRAFNNISHLSQHLKVAHKAADPPIGGVRVDDLPEFPRTRIGNDNKWYWVYKKLFGDAAELPRCPFSHPISDMEAKLSGLLTQKNIASVGSLFGENTLLSPQLQVCDFEIS</sequence>
<dbReference type="AlphaFoldDB" id="A0A1S7UJY2"/>
<reference evidence="2" key="1">
    <citation type="submission" date="2016-03" db="EMBL/GenBank/DDBJ databases">
        <title>Draft genome sequence of Rosellinia necatrix.</title>
        <authorList>
            <person name="Kanematsu S."/>
        </authorList>
    </citation>
    <scope>NUCLEOTIDE SEQUENCE [LARGE SCALE GENOMIC DNA]</scope>
    <source>
        <strain evidence="2">W97</strain>
    </source>
</reference>
<dbReference type="EMBL" id="DF977447">
    <property type="protein sequence ID" value="GAP83577.2"/>
    <property type="molecule type" value="Genomic_DNA"/>
</dbReference>
<keyword evidence="3" id="KW-1185">Reference proteome</keyword>
<name>A0A1S7UJY2_ROSNE</name>
<dbReference type="OrthoDB" id="4772970at2759"/>
<evidence type="ECO:0000313" key="3">
    <source>
        <dbReference type="Proteomes" id="UP000054516"/>
    </source>
</evidence>
<accession>A0A1S7UJY2</accession>
<gene>
    <name evidence="2" type="ORF">SAMD00023353_0200460</name>
</gene>
<protein>
    <submittedName>
        <fullName evidence="2">Uncharacterized protein</fullName>
    </submittedName>
</protein>